<evidence type="ECO:0000256" key="2">
    <source>
        <dbReference type="ARBA" id="ARBA00022692"/>
    </source>
</evidence>
<dbReference type="RefSeq" id="XP_023167469.2">
    <property type="nucleotide sequence ID" value="XM_023311701.2"/>
</dbReference>
<feature type="chain" id="PRO_5027058606" evidence="8">
    <location>
        <begin position="18"/>
        <end position="1367"/>
    </location>
</feature>
<feature type="domain" description="PLAT" evidence="9">
    <location>
        <begin position="1126"/>
        <end position="1242"/>
    </location>
</feature>
<comment type="subcellular location">
    <subcellularLocation>
        <location evidence="1">Membrane</location>
    </subcellularLocation>
</comment>
<feature type="signal peptide" evidence="8">
    <location>
        <begin position="1"/>
        <end position="17"/>
    </location>
</feature>
<keyword evidence="4 7" id="KW-1133">Transmembrane helix</keyword>
<keyword evidence="3" id="KW-0677">Repeat</keyword>
<dbReference type="Pfam" id="PF02010">
    <property type="entry name" value="REJ"/>
    <property type="match status" value="1"/>
</dbReference>
<dbReference type="KEGG" id="dhe:111597153"/>
<evidence type="ECO:0000313" key="10">
    <source>
        <dbReference type="Proteomes" id="UP000504633"/>
    </source>
</evidence>
<dbReference type="PROSITE" id="PS50095">
    <property type="entry name" value="PLAT"/>
    <property type="match status" value="1"/>
</dbReference>
<feature type="transmembrane region" description="Helical" evidence="7">
    <location>
        <begin position="1337"/>
        <end position="1360"/>
    </location>
</feature>
<keyword evidence="5 7" id="KW-0472">Membrane</keyword>
<feature type="transmembrane region" description="Helical" evidence="7">
    <location>
        <begin position="1079"/>
        <end position="1100"/>
    </location>
</feature>
<protein>
    <submittedName>
        <fullName evidence="11">Uncharacterized protein LOC111597153 isoform X1</fullName>
    </submittedName>
</protein>
<feature type="transmembrane region" description="Helical" evidence="7">
    <location>
        <begin position="1300"/>
        <end position="1317"/>
    </location>
</feature>
<gene>
    <name evidence="11" type="primary">LOC111597153</name>
</gene>
<proteinExistence type="predicted"/>
<evidence type="ECO:0000313" key="11">
    <source>
        <dbReference type="RefSeq" id="XP_023167469.2"/>
    </source>
</evidence>
<dbReference type="Proteomes" id="UP000504633">
    <property type="component" value="Unplaced"/>
</dbReference>
<dbReference type="InterPro" id="IPR001024">
    <property type="entry name" value="PLAT/LH2_dom"/>
</dbReference>
<evidence type="ECO:0000256" key="1">
    <source>
        <dbReference type="ARBA" id="ARBA00004370"/>
    </source>
</evidence>
<keyword evidence="2 7" id="KW-0812">Transmembrane</keyword>
<sequence length="1367" mass="158765">MIVAQFLVLIGLTNVAAFIRYELPNVFVNRIHVNHNVYVIATLQALGDVWFITKLSIDEERIIDYFQTNTSEYREQLLWYHTNSLKQTLNFYGIYIHERLPYQECFYHVSRAIFFKSGYYIVSALITKIGRTADELRGVSYTHIDLDENLRCEPLFRIPQCFNADSPLHYEVSNIIILRAIFNRRCPMDIFTHYYWTLHDSTERQLLGYLGGTVKPELKIGRYKLKVRQQSLLNRMVMVRLNARIIGRRAPLVARCYIALAPQRLFAIIRGGPSRKVYMGKPIIVNGSHSRDLSLPKNAKQLFTFEWYCDATKTEEKLCNIKMGKGASFTIPPFTQHGDQIITFILSIRSTFDLLRSSIAVQSIYFSLYPRHYIDIIIKCVTNCKGNRFSVSSHIHLKAHCLSCKSVKITKWVWTINKIVVASSKRLIYNTTKRSSITVYLNMEAVHKYKPTSTYYGSSSMRLERNVGPIYTKCYIKPIDGEAIKTVFHIKCLTQNALHKPLTYCLSVKGLLISECKTEQLIITRLPVTSKIGVQVCDYLGACVYQSVDVNVRSTDLEDSEVAVFNFVTRARYWLEYGDWLQSYIMLDQIAHRMDSKERLLIFTEALREYQPQSTVQLGHLVRILFKILMHILPLDDMKVNMLARILHIIGSTFKTVIVNNELYTLTDQYYSGMVDDMFEILDKFSIEWEYIPKSQCRAESESCLNVDNFRNRLEQMSTLNPQGLEHINNWLHAHWKLSTCLFYMGMGMTRRIHPTETRTRKETRTFFLTMESFDIDLEGGLVIKSADSMHTLIFTDKLLQELREILGNDEVLISIRSHKHTQYWWYPEQDSRTQVLVVNVYTSNAILGKTQELSEPFQYVSRLSADFSGSNPECDKVQCGNRHRRQNSIEFDDPVEDVENVIHDNVISAKEVRMYRIEVYGHSVLGVTFSKADIDFRVLLHMTNNPQLNDIDTKNTTCLVKSGVVEKSALLLRNLCIKARTVYIYVRSENKLENWDSFGETGAYYTFSTEMRSCRIWKFARPEPSWQTIQCIPEMNISVYHGVHCRCNFISDLDADAKPIIAVRMNLKCHLERPVVGLNYEIIICYIVIPITVIGFLFIQMHRAAFWDKPLYLEDVYSGELCRSGDIIVRITFGGQYHSGSSANIFLLLQSSRGNMEIIVHQDSFKKAFNRNCTIFFRLDRDIVHLPVRLALGHDNTGTHPHYFCRSIVITDLITEKTQHFRFDRWVRVSPMAGIKMHLESSMILDFAKSTPKQLYRWSSRFSLAFELSMEKWYLFQSLVGPWRSGINGNSLSRWERSCIYMSKNYVSMCIVIVFFGRAEPILCDPSPKRYNDVNIVVWLCLICLIASCITEFIMNLFLRMLSKYN</sequence>
<comment type="caution">
    <text evidence="6">Lacks conserved residue(s) required for the propagation of feature annotation.</text>
</comment>
<evidence type="ECO:0000256" key="7">
    <source>
        <dbReference type="SAM" id="Phobius"/>
    </source>
</evidence>
<name>A0A6J1LND6_DROHY</name>
<evidence type="ECO:0000256" key="5">
    <source>
        <dbReference type="ARBA" id="ARBA00023136"/>
    </source>
</evidence>
<dbReference type="GeneID" id="111597153"/>
<accession>A0A6J1LND6</accession>
<dbReference type="GO" id="GO:0006816">
    <property type="term" value="P:calcium ion transport"/>
    <property type="evidence" value="ECO:0007669"/>
    <property type="project" value="TreeGrafter"/>
</dbReference>
<keyword evidence="10" id="KW-1185">Reference proteome</keyword>
<dbReference type="PANTHER" id="PTHR46730">
    <property type="entry name" value="POLYCYSTIN-1"/>
    <property type="match status" value="1"/>
</dbReference>
<evidence type="ECO:0000256" key="3">
    <source>
        <dbReference type="ARBA" id="ARBA00022737"/>
    </source>
</evidence>
<evidence type="ECO:0000256" key="6">
    <source>
        <dbReference type="PROSITE-ProRule" id="PRU00152"/>
    </source>
</evidence>
<dbReference type="GO" id="GO:0005886">
    <property type="term" value="C:plasma membrane"/>
    <property type="evidence" value="ECO:0007669"/>
    <property type="project" value="TreeGrafter"/>
</dbReference>
<dbReference type="GO" id="GO:0005261">
    <property type="term" value="F:monoatomic cation channel activity"/>
    <property type="evidence" value="ECO:0007669"/>
    <property type="project" value="TreeGrafter"/>
</dbReference>
<keyword evidence="8" id="KW-0732">Signal</keyword>
<dbReference type="Gene3D" id="2.60.60.20">
    <property type="entry name" value="PLAT/LH2 domain"/>
    <property type="match status" value="1"/>
</dbReference>
<evidence type="ECO:0000256" key="8">
    <source>
        <dbReference type="SAM" id="SignalP"/>
    </source>
</evidence>
<dbReference type="InterPro" id="IPR002859">
    <property type="entry name" value="PKD/REJ-like"/>
</dbReference>
<reference evidence="11" key="1">
    <citation type="submission" date="2025-08" db="UniProtKB">
        <authorList>
            <consortium name="RefSeq"/>
        </authorList>
    </citation>
    <scope>IDENTIFICATION</scope>
    <source>
        <strain evidence="11">15085-1641.00</strain>
        <tissue evidence="11">Whole body</tissue>
    </source>
</reference>
<dbReference type="SUPFAM" id="SSF49723">
    <property type="entry name" value="Lipase/lipooxygenase domain (PLAT/LH2 domain)"/>
    <property type="match status" value="1"/>
</dbReference>
<evidence type="ECO:0000256" key="4">
    <source>
        <dbReference type="ARBA" id="ARBA00022989"/>
    </source>
</evidence>
<organism evidence="10 11">
    <name type="scientific">Drosophila hydei</name>
    <name type="common">Fruit fly</name>
    <dbReference type="NCBI Taxonomy" id="7224"/>
    <lineage>
        <taxon>Eukaryota</taxon>
        <taxon>Metazoa</taxon>
        <taxon>Ecdysozoa</taxon>
        <taxon>Arthropoda</taxon>
        <taxon>Hexapoda</taxon>
        <taxon>Insecta</taxon>
        <taxon>Pterygota</taxon>
        <taxon>Neoptera</taxon>
        <taxon>Endopterygota</taxon>
        <taxon>Diptera</taxon>
        <taxon>Brachycera</taxon>
        <taxon>Muscomorpha</taxon>
        <taxon>Ephydroidea</taxon>
        <taxon>Drosophilidae</taxon>
        <taxon>Drosophila</taxon>
    </lineage>
</organism>
<dbReference type="OrthoDB" id="2121937at2759"/>
<evidence type="ECO:0000259" key="9">
    <source>
        <dbReference type="PROSITE" id="PS50095"/>
    </source>
</evidence>
<dbReference type="PANTHER" id="PTHR46730:SF1">
    <property type="entry name" value="PLAT DOMAIN-CONTAINING PROTEIN"/>
    <property type="match status" value="1"/>
</dbReference>
<dbReference type="Pfam" id="PF01477">
    <property type="entry name" value="PLAT"/>
    <property type="match status" value="1"/>
</dbReference>
<dbReference type="InterPro" id="IPR036392">
    <property type="entry name" value="PLAT/LH2_dom_sf"/>
</dbReference>